<name>A0AAV2ES58_9ROSI</name>
<proteinExistence type="predicted"/>
<evidence type="ECO:0000313" key="2">
    <source>
        <dbReference type="Proteomes" id="UP001497516"/>
    </source>
</evidence>
<protein>
    <submittedName>
        <fullName evidence="1">Uncharacterized protein</fullName>
    </submittedName>
</protein>
<keyword evidence="2" id="KW-1185">Reference proteome</keyword>
<dbReference type="AlphaFoldDB" id="A0AAV2ES58"/>
<organism evidence="1 2">
    <name type="scientific">Linum trigynum</name>
    <dbReference type="NCBI Taxonomy" id="586398"/>
    <lineage>
        <taxon>Eukaryota</taxon>
        <taxon>Viridiplantae</taxon>
        <taxon>Streptophyta</taxon>
        <taxon>Embryophyta</taxon>
        <taxon>Tracheophyta</taxon>
        <taxon>Spermatophyta</taxon>
        <taxon>Magnoliopsida</taxon>
        <taxon>eudicotyledons</taxon>
        <taxon>Gunneridae</taxon>
        <taxon>Pentapetalae</taxon>
        <taxon>rosids</taxon>
        <taxon>fabids</taxon>
        <taxon>Malpighiales</taxon>
        <taxon>Linaceae</taxon>
        <taxon>Linum</taxon>
    </lineage>
</organism>
<reference evidence="1 2" key="1">
    <citation type="submission" date="2024-04" db="EMBL/GenBank/DDBJ databases">
        <authorList>
            <person name="Fracassetti M."/>
        </authorList>
    </citation>
    <scope>NUCLEOTIDE SEQUENCE [LARGE SCALE GENOMIC DNA]</scope>
</reference>
<gene>
    <name evidence="1" type="ORF">LTRI10_LOCUS29234</name>
</gene>
<dbReference type="EMBL" id="OZ034818">
    <property type="protein sequence ID" value="CAL1388300.1"/>
    <property type="molecule type" value="Genomic_DNA"/>
</dbReference>
<accession>A0AAV2ES58</accession>
<evidence type="ECO:0000313" key="1">
    <source>
        <dbReference type="EMBL" id="CAL1388300.1"/>
    </source>
</evidence>
<sequence length="86" mass="9653">MIQHSQLPVEAWPDLFSNRWSKLQGLADFSFYTPIFHCLRRWFIPAGCATCCGCRRRLALGMIASDGGGVINNEISVTNETEMQTS</sequence>
<dbReference type="Proteomes" id="UP001497516">
    <property type="component" value="Chromosome 5"/>
</dbReference>